<keyword evidence="1" id="KW-1133">Transmembrane helix</keyword>
<keyword evidence="1" id="KW-0812">Transmembrane</keyword>
<evidence type="ECO:0000313" key="2">
    <source>
        <dbReference type="EMBL" id="MED6159831.1"/>
    </source>
</evidence>
<accession>A0ABU6UFK7</accession>
<proteinExistence type="predicted"/>
<feature type="transmembrane region" description="Helical" evidence="1">
    <location>
        <begin position="43"/>
        <end position="63"/>
    </location>
</feature>
<protein>
    <submittedName>
        <fullName evidence="2">Uncharacterized protein</fullName>
    </submittedName>
</protein>
<evidence type="ECO:0000313" key="3">
    <source>
        <dbReference type="Proteomes" id="UP001341840"/>
    </source>
</evidence>
<dbReference type="Proteomes" id="UP001341840">
    <property type="component" value="Unassembled WGS sequence"/>
</dbReference>
<gene>
    <name evidence="2" type="ORF">PIB30_045770</name>
</gene>
<evidence type="ECO:0000256" key="1">
    <source>
        <dbReference type="SAM" id="Phobius"/>
    </source>
</evidence>
<reference evidence="2 3" key="1">
    <citation type="journal article" date="2023" name="Plants (Basel)">
        <title>Bridging the Gap: Combining Genomics and Transcriptomics Approaches to Understand Stylosanthes scabra, an Orphan Legume from the Brazilian Caatinga.</title>
        <authorList>
            <person name="Ferreira-Neto J.R.C."/>
            <person name="da Silva M.D."/>
            <person name="Binneck E."/>
            <person name="de Melo N.F."/>
            <person name="da Silva R.H."/>
            <person name="de Melo A.L.T.M."/>
            <person name="Pandolfi V."/>
            <person name="Bustamante F.O."/>
            <person name="Brasileiro-Vidal A.C."/>
            <person name="Benko-Iseppon A.M."/>
        </authorList>
    </citation>
    <scope>NUCLEOTIDE SEQUENCE [LARGE SCALE GENOMIC DNA]</scope>
    <source>
        <tissue evidence="2">Leaves</tissue>
    </source>
</reference>
<name>A0ABU6UFK7_9FABA</name>
<comment type="caution">
    <text evidence="2">The sequence shown here is derived from an EMBL/GenBank/DDBJ whole genome shotgun (WGS) entry which is preliminary data.</text>
</comment>
<organism evidence="2 3">
    <name type="scientific">Stylosanthes scabra</name>
    <dbReference type="NCBI Taxonomy" id="79078"/>
    <lineage>
        <taxon>Eukaryota</taxon>
        <taxon>Viridiplantae</taxon>
        <taxon>Streptophyta</taxon>
        <taxon>Embryophyta</taxon>
        <taxon>Tracheophyta</taxon>
        <taxon>Spermatophyta</taxon>
        <taxon>Magnoliopsida</taxon>
        <taxon>eudicotyledons</taxon>
        <taxon>Gunneridae</taxon>
        <taxon>Pentapetalae</taxon>
        <taxon>rosids</taxon>
        <taxon>fabids</taxon>
        <taxon>Fabales</taxon>
        <taxon>Fabaceae</taxon>
        <taxon>Papilionoideae</taxon>
        <taxon>50 kb inversion clade</taxon>
        <taxon>dalbergioids sensu lato</taxon>
        <taxon>Dalbergieae</taxon>
        <taxon>Pterocarpus clade</taxon>
        <taxon>Stylosanthes</taxon>
    </lineage>
</organism>
<keyword evidence="1" id="KW-0472">Membrane</keyword>
<sequence length="92" mass="10211">HEQILSLPVTIIDEPPPPLPPFLLILLIAASTLPDLPFGSTSISGIIIFILLQVFATLLYKFLQSIGNKTPPYRQNTELRSAKFLLEPSSFH</sequence>
<keyword evidence="3" id="KW-1185">Reference proteome</keyword>
<dbReference type="EMBL" id="JASCZI010121110">
    <property type="protein sequence ID" value="MED6159831.1"/>
    <property type="molecule type" value="Genomic_DNA"/>
</dbReference>
<feature type="non-terminal residue" evidence="2">
    <location>
        <position position="1"/>
    </location>
</feature>